<accession>A0ABY0IDK4</accession>
<evidence type="ECO:0000256" key="1">
    <source>
        <dbReference type="SAM" id="SignalP"/>
    </source>
</evidence>
<dbReference type="EMBL" id="QDKL01000003">
    <property type="protein sequence ID" value="RZF20570.1"/>
    <property type="molecule type" value="Genomic_DNA"/>
</dbReference>
<name>A0ABY0IDK4_9BACT</name>
<reference evidence="3" key="1">
    <citation type="journal article" date="2019" name="Int. J. Syst. Evol. Microbiol.">
        <title>Halobacteriovorax valvorus sp. nov., a novel prokaryotic predator isolated from coastal seawater of China.</title>
        <authorList>
            <person name="Chen M.-X."/>
        </authorList>
    </citation>
    <scope>NUCLEOTIDE SEQUENCE [LARGE SCALE GENOMIC DNA]</scope>
    <source>
        <strain evidence="3">BL9</strain>
    </source>
</reference>
<protein>
    <recommendedName>
        <fullName evidence="4">Secreted protein</fullName>
    </recommendedName>
</protein>
<evidence type="ECO:0000313" key="2">
    <source>
        <dbReference type="EMBL" id="RZF20570.1"/>
    </source>
</evidence>
<dbReference type="RefSeq" id="WP_115362513.1">
    <property type="nucleotide sequence ID" value="NZ_QDKL01000003.1"/>
</dbReference>
<dbReference type="Proteomes" id="UP000443582">
    <property type="component" value="Unassembled WGS sequence"/>
</dbReference>
<feature type="chain" id="PRO_5045816911" description="Secreted protein" evidence="1">
    <location>
        <begin position="17"/>
        <end position="110"/>
    </location>
</feature>
<keyword evidence="1" id="KW-0732">Signal</keyword>
<keyword evidence="3" id="KW-1185">Reference proteome</keyword>
<feature type="signal peptide" evidence="1">
    <location>
        <begin position="1"/>
        <end position="16"/>
    </location>
</feature>
<proteinExistence type="predicted"/>
<gene>
    <name evidence="2" type="ORF">DAY19_11330</name>
</gene>
<sequence>MKAILLSLIISFQSYAAIPHNGDDERSIRNPIALMKQSNEIRQITKKMNLVLLNSVRVRGLDNELGREINELAHEIQFLNESQVDYDQQYLELLEEEVELYKQEIEFLTK</sequence>
<organism evidence="2 3">
    <name type="scientific">Halobacteriovorax vibrionivorans</name>
    <dbReference type="NCBI Taxonomy" id="2152716"/>
    <lineage>
        <taxon>Bacteria</taxon>
        <taxon>Pseudomonadati</taxon>
        <taxon>Bdellovibrionota</taxon>
        <taxon>Bacteriovoracia</taxon>
        <taxon>Bacteriovoracales</taxon>
        <taxon>Halobacteriovoraceae</taxon>
        <taxon>Halobacteriovorax</taxon>
    </lineage>
</organism>
<comment type="caution">
    <text evidence="2">The sequence shown here is derived from an EMBL/GenBank/DDBJ whole genome shotgun (WGS) entry which is preliminary data.</text>
</comment>
<evidence type="ECO:0008006" key="4">
    <source>
        <dbReference type="Google" id="ProtNLM"/>
    </source>
</evidence>
<evidence type="ECO:0000313" key="3">
    <source>
        <dbReference type="Proteomes" id="UP000443582"/>
    </source>
</evidence>